<evidence type="ECO:0000313" key="6">
    <source>
        <dbReference type="RefSeq" id="XP_065646177.1"/>
    </source>
</evidence>
<dbReference type="InterPro" id="IPR003961">
    <property type="entry name" value="FN3_dom"/>
</dbReference>
<evidence type="ECO:0000313" key="5">
    <source>
        <dbReference type="RefSeq" id="XP_065646176.1"/>
    </source>
</evidence>
<dbReference type="RefSeq" id="XP_065646185.1">
    <property type="nucleotide sequence ID" value="XM_065790113.1"/>
</dbReference>
<dbReference type="RefSeq" id="XP_065646183.1">
    <property type="nucleotide sequence ID" value="XM_065790111.1"/>
</dbReference>
<dbReference type="SUPFAM" id="SSF49265">
    <property type="entry name" value="Fibronectin type III"/>
    <property type="match status" value="2"/>
</dbReference>
<evidence type="ECO:0000313" key="16">
    <source>
        <dbReference type="RefSeq" id="XP_065646187.1"/>
    </source>
</evidence>
<dbReference type="RefSeq" id="XP_065646182.1">
    <property type="nucleotide sequence ID" value="XM_065790110.1"/>
</dbReference>
<dbReference type="PROSITE" id="PS50853">
    <property type="entry name" value="FN3"/>
    <property type="match status" value="1"/>
</dbReference>
<proteinExistence type="predicted"/>
<dbReference type="Gene3D" id="2.60.40.10">
    <property type="entry name" value="Immunoglobulins"/>
    <property type="match status" value="2"/>
</dbReference>
<dbReference type="RefSeq" id="XP_065646179.1">
    <property type="nucleotide sequence ID" value="XM_065790107.1"/>
</dbReference>
<name>A0ABM4BBA1_HYDVU</name>
<evidence type="ECO:0000313" key="10">
    <source>
        <dbReference type="RefSeq" id="XP_065646181.1"/>
    </source>
</evidence>
<dbReference type="RefSeq" id="XP_065646174.1">
    <property type="nucleotide sequence ID" value="XM_065790102.1"/>
</dbReference>
<evidence type="ECO:0000313" key="15">
    <source>
        <dbReference type="RefSeq" id="XP_065646186.1"/>
    </source>
</evidence>
<dbReference type="RefSeq" id="XP_065646180.1">
    <property type="nucleotide sequence ID" value="XM_065790108.1"/>
</dbReference>
<evidence type="ECO:0000313" key="11">
    <source>
        <dbReference type="RefSeq" id="XP_065646182.1"/>
    </source>
</evidence>
<evidence type="ECO:0000313" key="8">
    <source>
        <dbReference type="RefSeq" id="XP_065646179.1"/>
    </source>
</evidence>
<evidence type="ECO:0000313" key="13">
    <source>
        <dbReference type="RefSeq" id="XP_065646184.1"/>
    </source>
</evidence>
<evidence type="ECO:0000313" key="7">
    <source>
        <dbReference type="RefSeq" id="XP_065646178.1"/>
    </source>
</evidence>
<dbReference type="Proteomes" id="UP001652625">
    <property type="component" value="Chromosome 02"/>
</dbReference>
<dbReference type="RefSeq" id="XP_065646175.1">
    <property type="nucleotide sequence ID" value="XM_065790103.1"/>
</dbReference>
<reference evidence="2 3" key="1">
    <citation type="submission" date="2025-05" db="UniProtKB">
        <authorList>
            <consortium name="RefSeq"/>
        </authorList>
    </citation>
    <scope>NUCLEOTIDE SEQUENCE [LARGE SCALE GENOMIC DNA]</scope>
</reference>
<dbReference type="RefSeq" id="XP_065646187.1">
    <property type="nucleotide sequence ID" value="XM_065790115.1"/>
</dbReference>
<dbReference type="RefSeq" id="XP_065646176.1">
    <property type="nucleotide sequence ID" value="XM_065790104.1"/>
</dbReference>
<evidence type="ECO:0000313" key="2">
    <source>
        <dbReference type="Proteomes" id="UP001652625"/>
    </source>
</evidence>
<dbReference type="SMART" id="SM00060">
    <property type="entry name" value="FN3"/>
    <property type="match status" value="1"/>
</dbReference>
<gene>
    <name evidence="3 4 5 6 7 8 9 10 11 12 13 14 15 16" type="primary">LOC136076723</name>
</gene>
<dbReference type="InterPro" id="IPR036116">
    <property type="entry name" value="FN3_sf"/>
</dbReference>
<dbReference type="RefSeq" id="XP_065646184.1">
    <property type="nucleotide sequence ID" value="XM_065790112.1"/>
</dbReference>
<organism evidence="2 7">
    <name type="scientific">Hydra vulgaris</name>
    <name type="common">Hydra</name>
    <name type="synonym">Hydra attenuata</name>
    <dbReference type="NCBI Taxonomy" id="6087"/>
    <lineage>
        <taxon>Eukaryota</taxon>
        <taxon>Metazoa</taxon>
        <taxon>Cnidaria</taxon>
        <taxon>Hydrozoa</taxon>
        <taxon>Hydroidolina</taxon>
        <taxon>Anthoathecata</taxon>
        <taxon>Aplanulata</taxon>
        <taxon>Hydridae</taxon>
        <taxon>Hydra</taxon>
    </lineage>
</organism>
<dbReference type="CDD" id="cd00063">
    <property type="entry name" value="FN3"/>
    <property type="match status" value="2"/>
</dbReference>
<dbReference type="InterPro" id="IPR013783">
    <property type="entry name" value="Ig-like_fold"/>
</dbReference>
<evidence type="ECO:0000313" key="3">
    <source>
        <dbReference type="RefSeq" id="XP_065646174.1"/>
    </source>
</evidence>
<dbReference type="RefSeq" id="XP_065646178.1">
    <property type="nucleotide sequence ID" value="XM_065790106.1"/>
</dbReference>
<sequence length="172" mass="19937">MDLNHFPSTPLQCFTQVQKVLKFIDTPESVPSAPTKFCVLFSMTSKLKLSWDEPLEKNGVIIGYELSVEDYFAPSPPQLHVHGKTEIFIEWDPPRNLLGRLNYYELRMDNMVIYRGIDRCFTAQALQPTKVYRFTVSAWMSEGRCESLPRTRRISKQSTSSSILKRRISLKE</sequence>
<feature type="domain" description="Fibronectin type-III" evidence="1">
    <location>
        <begin position="73"/>
        <end position="162"/>
    </location>
</feature>
<keyword evidence="2" id="KW-1185">Reference proteome</keyword>
<evidence type="ECO:0000313" key="4">
    <source>
        <dbReference type="RefSeq" id="XP_065646175.1"/>
    </source>
</evidence>
<evidence type="ECO:0000313" key="12">
    <source>
        <dbReference type="RefSeq" id="XP_065646183.1"/>
    </source>
</evidence>
<dbReference type="GeneID" id="136076723"/>
<accession>A0ABM4BBA1</accession>
<evidence type="ECO:0000259" key="1">
    <source>
        <dbReference type="PROSITE" id="PS50853"/>
    </source>
</evidence>
<dbReference type="RefSeq" id="XP_065646177.1">
    <property type="nucleotide sequence ID" value="XM_065790105.1"/>
</dbReference>
<protein>
    <submittedName>
        <fullName evidence="3 4">Uncharacterized protein LOC136076723 isoform X1</fullName>
    </submittedName>
</protein>
<evidence type="ECO:0000313" key="9">
    <source>
        <dbReference type="RefSeq" id="XP_065646180.1"/>
    </source>
</evidence>
<dbReference type="RefSeq" id="XP_065646181.1">
    <property type="nucleotide sequence ID" value="XM_065790109.1"/>
</dbReference>
<dbReference type="RefSeq" id="XP_065646186.1">
    <property type="nucleotide sequence ID" value="XM_065790114.1"/>
</dbReference>
<evidence type="ECO:0000313" key="14">
    <source>
        <dbReference type="RefSeq" id="XP_065646185.1"/>
    </source>
</evidence>